<name>A0A1F5E785_9BACT</name>
<dbReference type="STRING" id="1797472.A2215_01760"/>
<organism evidence="1 2">
    <name type="scientific">Candidatus Berkelbacteria bacterium RIFOXYA2_FULL_43_10</name>
    <dbReference type="NCBI Taxonomy" id="1797472"/>
    <lineage>
        <taxon>Bacteria</taxon>
        <taxon>Candidatus Berkelbacteria</taxon>
    </lineage>
</organism>
<comment type="caution">
    <text evidence="1">The sequence shown here is derived from an EMBL/GenBank/DDBJ whole genome shotgun (WGS) entry which is preliminary data.</text>
</comment>
<evidence type="ECO:0000313" key="1">
    <source>
        <dbReference type="EMBL" id="OGD63166.1"/>
    </source>
</evidence>
<accession>A0A1F5E785</accession>
<gene>
    <name evidence="1" type="ORF">A2215_01760</name>
</gene>
<protein>
    <submittedName>
        <fullName evidence="1">Uncharacterized protein</fullName>
    </submittedName>
</protein>
<dbReference type="Proteomes" id="UP000178583">
    <property type="component" value="Unassembled WGS sequence"/>
</dbReference>
<reference evidence="1 2" key="1">
    <citation type="journal article" date="2016" name="Nat. Commun.">
        <title>Thousands of microbial genomes shed light on interconnected biogeochemical processes in an aquifer system.</title>
        <authorList>
            <person name="Anantharaman K."/>
            <person name="Brown C.T."/>
            <person name="Hug L.A."/>
            <person name="Sharon I."/>
            <person name="Castelle C.J."/>
            <person name="Probst A.J."/>
            <person name="Thomas B.C."/>
            <person name="Singh A."/>
            <person name="Wilkins M.J."/>
            <person name="Karaoz U."/>
            <person name="Brodie E.L."/>
            <person name="Williams K.H."/>
            <person name="Hubbard S.S."/>
            <person name="Banfield J.F."/>
        </authorList>
    </citation>
    <scope>NUCLEOTIDE SEQUENCE [LARGE SCALE GENOMIC DNA]</scope>
</reference>
<sequence length="177" mass="18933">MSTRMIIAAAVVVVVSQGVLFICCSPLDTLDASGIYLCSHGHPPMEYPPTRDAVAATRAAKEDHKQAVARACVQRAIRNGAQSVAIFPDKPVKSAKEFGILCAKYRNIELDRAKVIGGPAPGKVTFAVEVMGDDEWGQLCYLANAVVAYCEAADEARLIGFAPPMIPNDLLGFLLEN</sequence>
<proteinExistence type="predicted"/>
<dbReference type="EMBL" id="MEZY01000038">
    <property type="protein sequence ID" value="OGD63166.1"/>
    <property type="molecule type" value="Genomic_DNA"/>
</dbReference>
<dbReference type="AlphaFoldDB" id="A0A1F5E785"/>
<evidence type="ECO:0000313" key="2">
    <source>
        <dbReference type="Proteomes" id="UP000178583"/>
    </source>
</evidence>